<dbReference type="Pfam" id="PF12802">
    <property type="entry name" value="MarR_2"/>
    <property type="match status" value="1"/>
</dbReference>
<protein>
    <recommendedName>
        <fullName evidence="1">HTH marR-type domain-containing protein</fullName>
    </recommendedName>
</protein>
<dbReference type="InterPro" id="IPR036390">
    <property type="entry name" value="WH_DNA-bd_sf"/>
</dbReference>
<dbReference type="GO" id="GO:0003700">
    <property type="term" value="F:DNA-binding transcription factor activity"/>
    <property type="evidence" value="ECO:0007669"/>
    <property type="project" value="InterPro"/>
</dbReference>
<dbReference type="Gene3D" id="1.10.10.10">
    <property type="entry name" value="Winged helix-like DNA-binding domain superfamily/Winged helix DNA-binding domain"/>
    <property type="match status" value="1"/>
</dbReference>
<comment type="caution">
    <text evidence="2">The sequence shown here is derived from an EMBL/GenBank/DDBJ whole genome shotgun (WGS) entry which is preliminary data.</text>
</comment>
<organism evidence="2">
    <name type="scientific">Knufia peltigerae</name>
    <dbReference type="NCBI Taxonomy" id="1002370"/>
    <lineage>
        <taxon>Eukaryota</taxon>
        <taxon>Fungi</taxon>
        <taxon>Dikarya</taxon>
        <taxon>Ascomycota</taxon>
        <taxon>Pezizomycotina</taxon>
        <taxon>Eurotiomycetes</taxon>
        <taxon>Chaetothyriomycetidae</taxon>
        <taxon>Chaetothyriales</taxon>
        <taxon>Trichomeriaceae</taxon>
        <taxon>Knufia</taxon>
    </lineage>
</organism>
<sequence length="486" mass="52610">MLELKHQALVEEAQRRGHANVAQLRLCFQLLALSGAIDRDCATRLAPHGLSEGRFVVLFLLHGAGGTLPPHELAERAGVTRATISGLLDGLQRDGLLQRRSDAEDGRRLQIVLTARGKRLAGDLFDQHTQWIGGLFNGLDVGEQAQLSLLLEKALNAGSTASTHLAECLAVDFAALLQAVAPTLPPSAIQRMHTAAGKGITQRMALAAALLREAGRGEVQHWQAHPSDTVRGWACYLIGADAQAALADKLQAMRPLADDPHFGVREWAWLALRSDIVAGPLEALALLQPWTQQPSPHLRRFACEALRPRGVWATHIALFKQQPEHVLPLLEALADDPQRYVQDSVGNWLNDAGKSQPDWCRPLAGSPMTLKEDPMSHLLIELYTATPAWEALSAEQRNTFFTRIGAGMQQLDPACIAPLAMGRVASEVPHASAEQYYAVWQCASRADADALMAAISATGWHDYFATTNAVGAVDAMAQHLADLAAL</sequence>
<dbReference type="Pfam" id="PF08713">
    <property type="entry name" value="DNA_alkylation"/>
    <property type="match status" value="1"/>
</dbReference>
<dbReference type="InterPro" id="IPR014825">
    <property type="entry name" value="DNA_alkylation"/>
</dbReference>
<dbReference type="Pfam" id="PF20321">
    <property type="entry name" value="DUF6616"/>
    <property type="match status" value="1"/>
</dbReference>
<dbReference type="GO" id="GO:0006950">
    <property type="term" value="P:response to stress"/>
    <property type="evidence" value="ECO:0007669"/>
    <property type="project" value="TreeGrafter"/>
</dbReference>
<evidence type="ECO:0000259" key="1">
    <source>
        <dbReference type="PROSITE" id="PS50995"/>
    </source>
</evidence>
<dbReference type="InterPro" id="IPR039422">
    <property type="entry name" value="MarR/SlyA-like"/>
</dbReference>
<dbReference type="SUPFAM" id="SSF46785">
    <property type="entry name" value="Winged helix' DNA-binding domain"/>
    <property type="match status" value="1"/>
</dbReference>
<dbReference type="InterPro" id="IPR016024">
    <property type="entry name" value="ARM-type_fold"/>
</dbReference>
<dbReference type="SUPFAM" id="SSF48371">
    <property type="entry name" value="ARM repeat"/>
    <property type="match status" value="1"/>
</dbReference>
<evidence type="ECO:0000313" key="2">
    <source>
        <dbReference type="EMBL" id="KAJ9618166.1"/>
    </source>
</evidence>
<dbReference type="InterPro" id="IPR046724">
    <property type="entry name" value="DUF6616"/>
</dbReference>
<dbReference type="SMART" id="SM00347">
    <property type="entry name" value="HTH_MARR"/>
    <property type="match status" value="1"/>
</dbReference>
<dbReference type="InterPro" id="IPR036388">
    <property type="entry name" value="WH-like_DNA-bd_sf"/>
</dbReference>
<reference evidence="2" key="1">
    <citation type="submission" date="2022-10" db="EMBL/GenBank/DDBJ databases">
        <title>Culturing micro-colonial fungi from biological soil crusts in the Mojave desert and describing Neophaeococcomyces mojavensis, and introducing the new genera and species Taxawa tesnikishii.</title>
        <authorList>
            <person name="Kurbessoian T."/>
            <person name="Stajich J.E."/>
        </authorList>
    </citation>
    <scope>NUCLEOTIDE SEQUENCE</scope>
    <source>
        <strain evidence="2">TK_35</strain>
    </source>
</reference>
<proteinExistence type="predicted"/>
<name>A0AA39CRM1_9EURO</name>
<dbReference type="Gene3D" id="1.25.40.290">
    <property type="entry name" value="ARM repeat domains"/>
    <property type="match status" value="1"/>
</dbReference>
<dbReference type="InterPro" id="IPR000835">
    <property type="entry name" value="HTH_MarR-typ"/>
</dbReference>
<dbReference type="PROSITE" id="PS50995">
    <property type="entry name" value="HTH_MARR_2"/>
    <property type="match status" value="1"/>
</dbReference>
<dbReference type="PANTHER" id="PTHR33164">
    <property type="entry name" value="TRANSCRIPTIONAL REGULATOR, MARR FAMILY"/>
    <property type="match status" value="1"/>
</dbReference>
<dbReference type="AlphaFoldDB" id="A0AA39CRM1"/>
<accession>A0AA39CRM1</accession>
<dbReference type="PANTHER" id="PTHR33164:SF43">
    <property type="entry name" value="HTH-TYPE TRANSCRIPTIONAL REPRESSOR YETL"/>
    <property type="match status" value="1"/>
</dbReference>
<dbReference type="PRINTS" id="PR00598">
    <property type="entry name" value="HTHMARR"/>
</dbReference>
<dbReference type="EMBL" id="JAPDRN010000144">
    <property type="protein sequence ID" value="KAJ9618166.1"/>
    <property type="molecule type" value="Genomic_DNA"/>
</dbReference>
<gene>
    <name evidence="2" type="ORF">H2204_013121</name>
</gene>
<feature type="domain" description="HTH marR-type" evidence="1">
    <location>
        <begin position="23"/>
        <end position="156"/>
    </location>
</feature>